<protein>
    <submittedName>
        <fullName evidence="1">Uncharacterized protein</fullName>
    </submittedName>
</protein>
<evidence type="ECO:0000313" key="2">
    <source>
        <dbReference type="Proteomes" id="UP000758576"/>
    </source>
</evidence>
<dbReference type="Proteomes" id="UP000758576">
    <property type="component" value="Unassembled WGS sequence"/>
</dbReference>
<evidence type="ECO:0000313" key="1">
    <source>
        <dbReference type="EMBL" id="MBV3489873.1"/>
    </source>
</evidence>
<accession>A0AAP2IJ31</accession>
<reference evidence="1" key="1">
    <citation type="submission" date="2021-06" db="EMBL/GenBank/DDBJ databases">
        <title>Collection of gut derived symbiotic bacterial strains cultured from healthy donors.</title>
        <authorList>
            <person name="Lin H."/>
            <person name="Littmann E."/>
            <person name="Pamer E.G."/>
        </authorList>
    </citation>
    <scope>NUCLEOTIDE SEQUENCE</scope>
    <source>
        <strain evidence="1">MSK.19.85</strain>
    </source>
</reference>
<proteinExistence type="predicted"/>
<dbReference type="RefSeq" id="WP_217325611.1">
    <property type="nucleotide sequence ID" value="NZ_JAHOFU010000038.1"/>
</dbReference>
<name>A0AAP2IJ31_PHOVU</name>
<comment type="caution">
    <text evidence="1">The sequence shown here is derived from an EMBL/GenBank/DDBJ whole genome shotgun (WGS) entry which is preliminary data.</text>
</comment>
<dbReference type="AlphaFoldDB" id="A0AAP2IJ31"/>
<dbReference type="EMBL" id="JAHOGA010000037">
    <property type="protein sequence ID" value="MBV3489873.1"/>
    <property type="molecule type" value="Genomic_DNA"/>
</dbReference>
<organism evidence="1 2">
    <name type="scientific">Phocaeicola vulgatus</name>
    <name type="common">Bacteroides vulgatus</name>
    <dbReference type="NCBI Taxonomy" id="821"/>
    <lineage>
        <taxon>Bacteria</taxon>
        <taxon>Pseudomonadati</taxon>
        <taxon>Bacteroidota</taxon>
        <taxon>Bacteroidia</taxon>
        <taxon>Bacteroidales</taxon>
        <taxon>Bacteroidaceae</taxon>
        <taxon>Phocaeicola</taxon>
    </lineage>
</organism>
<gene>
    <name evidence="1" type="ORF">KSX14_14780</name>
</gene>
<sequence length="78" mass="9002">MKTMTKESLQRKLARLESALDTERARLRKSCDDIPWGAGMRRTKCTPSFRRENELIEKIKVVKLQLSQVRTVNTPAGQ</sequence>